<feature type="region of interest" description="Disordered" evidence="1">
    <location>
        <begin position="102"/>
        <end position="135"/>
    </location>
</feature>
<sequence>MPPAKPPVPKAAEPVHGQSFDPWNSSSTGHQRAENRLGVSTGWRDSRNRKLMSQFTGGPGGGKRVSDAVGEGSQDWDPRAKALVTPEMRSRAQSSVLDMLANPGTMKLPSSSGSTFHPREPQKKVGLRGSDPRETTAEERLMAQREAEDQARDQAKPPRRIFDGVVVYLNGSTHPLISDHKLKHVLAEHGGSLSSHL</sequence>
<protein>
    <recommendedName>
        <fullName evidence="2">BRCT domain-containing protein</fullName>
    </recommendedName>
</protein>
<organism evidence="3 4">
    <name type="scientific">Xylaria grammica</name>
    <dbReference type="NCBI Taxonomy" id="363999"/>
    <lineage>
        <taxon>Eukaryota</taxon>
        <taxon>Fungi</taxon>
        <taxon>Dikarya</taxon>
        <taxon>Ascomycota</taxon>
        <taxon>Pezizomycotina</taxon>
        <taxon>Sordariomycetes</taxon>
        <taxon>Xylariomycetidae</taxon>
        <taxon>Xylariales</taxon>
        <taxon>Xylariaceae</taxon>
        <taxon>Xylaria</taxon>
    </lineage>
</organism>
<proteinExistence type="predicted"/>
<dbReference type="STRING" id="363999.A0A439CRW5"/>
<gene>
    <name evidence="3" type="ORF">EKO27_g10282</name>
</gene>
<name>A0A439CRW5_9PEZI</name>
<dbReference type="EMBL" id="RYZI01000513">
    <property type="protein sequence ID" value="RWA04821.1"/>
    <property type="molecule type" value="Genomic_DNA"/>
</dbReference>
<dbReference type="PROSITE" id="PS50172">
    <property type="entry name" value="BRCT"/>
    <property type="match status" value="1"/>
</dbReference>
<dbReference type="Proteomes" id="UP000286045">
    <property type="component" value="Unassembled WGS sequence"/>
</dbReference>
<dbReference type="InterPro" id="IPR001357">
    <property type="entry name" value="BRCT_dom"/>
</dbReference>
<keyword evidence="4" id="KW-1185">Reference proteome</keyword>
<feature type="non-terminal residue" evidence="3">
    <location>
        <position position="197"/>
    </location>
</feature>
<evidence type="ECO:0000259" key="2">
    <source>
        <dbReference type="PROSITE" id="PS50172"/>
    </source>
</evidence>
<comment type="caution">
    <text evidence="3">The sequence shown here is derived from an EMBL/GenBank/DDBJ whole genome shotgun (WGS) entry which is preliminary data.</text>
</comment>
<feature type="region of interest" description="Disordered" evidence="1">
    <location>
        <begin position="1"/>
        <end position="90"/>
    </location>
</feature>
<evidence type="ECO:0000313" key="3">
    <source>
        <dbReference type="EMBL" id="RWA04821.1"/>
    </source>
</evidence>
<evidence type="ECO:0000256" key="1">
    <source>
        <dbReference type="SAM" id="MobiDB-lite"/>
    </source>
</evidence>
<accession>A0A439CRW5</accession>
<dbReference type="Gene3D" id="3.40.50.10190">
    <property type="entry name" value="BRCT domain"/>
    <property type="match status" value="1"/>
</dbReference>
<dbReference type="AlphaFoldDB" id="A0A439CRW5"/>
<dbReference type="InterPro" id="IPR036420">
    <property type="entry name" value="BRCT_dom_sf"/>
</dbReference>
<feature type="compositionally biased region" description="Polar residues" evidence="1">
    <location>
        <begin position="21"/>
        <end position="30"/>
    </location>
</feature>
<feature type="domain" description="BRCT" evidence="2">
    <location>
        <begin position="157"/>
        <end position="197"/>
    </location>
</feature>
<reference evidence="3 4" key="1">
    <citation type="submission" date="2018-12" db="EMBL/GenBank/DDBJ databases">
        <title>Draft genome sequence of Xylaria grammica IHI A82.</title>
        <authorList>
            <person name="Buettner E."/>
            <person name="Kellner H."/>
        </authorList>
    </citation>
    <scope>NUCLEOTIDE SEQUENCE [LARGE SCALE GENOMIC DNA]</scope>
    <source>
        <strain evidence="3 4">IHI A82</strain>
    </source>
</reference>
<evidence type="ECO:0000313" key="4">
    <source>
        <dbReference type="Proteomes" id="UP000286045"/>
    </source>
</evidence>